<accession>T1IWT7</accession>
<evidence type="ECO:0000313" key="3">
    <source>
        <dbReference type="EnsemblMetazoa" id="SMAR005663-PA"/>
    </source>
</evidence>
<dbReference type="GO" id="GO:0030431">
    <property type="term" value="P:sleep"/>
    <property type="evidence" value="ECO:0007669"/>
    <property type="project" value="InterPro"/>
</dbReference>
<dbReference type="HOGENOM" id="CLU_1357691_0_0_1"/>
<proteinExistence type="predicted"/>
<keyword evidence="4" id="KW-1185">Reference proteome</keyword>
<protein>
    <submittedName>
        <fullName evidence="3">Uncharacterized protein</fullName>
    </submittedName>
</protein>
<keyword evidence="1" id="KW-0732">Signal</keyword>
<reference evidence="3" key="2">
    <citation type="submission" date="2015-02" db="UniProtKB">
        <authorList>
            <consortium name="EnsemblMetazoa"/>
        </authorList>
    </citation>
    <scope>IDENTIFICATION</scope>
</reference>
<evidence type="ECO:0000256" key="2">
    <source>
        <dbReference type="ARBA" id="ARBA00023180"/>
    </source>
</evidence>
<organism evidence="3 4">
    <name type="scientific">Strigamia maritima</name>
    <name type="common">European centipede</name>
    <name type="synonym">Geophilus maritimus</name>
    <dbReference type="NCBI Taxonomy" id="126957"/>
    <lineage>
        <taxon>Eukaryota</taxon>
        <taxon>Metazoa</taxon>
        <taxon>Ecdysozoa</taxon>
        <taxon>Arthropoda</taxon>
        <taxon>Myriapoda</taxon>
        <taxon>Chilopoda</taxon>
        <taxon>Pleurostigmophora</taxon>
        <taxon>Geophilomorpha</taxon>
        <taxon>Linotaeniidae</taxon>
        <taxon>Strigamia</taxon>
    </lineage>
</organism>
<dbReference type="Proteomes" id="UP000014500">
    <property type="component" value="Unassembled WGS sequence"/>
</dbReference>
<name>T1IWT7_STRMM</name>
<dbReference type="AlphaFoldDB" id="T1IWT7"/>
<dbReference type="CDD" id="cd00117">
    <property type="entry name" value="TFP"/>
    <property type="match status" value="1"/>
</dbReference>
<dbReference type="GO" id="GO:0032222">
    <property type="term" value="P:regulation of synaptic transmission, cholinergic"/>
    <property type="evidence" value="ECO:0007669"/>
    <property type="project" value="InterPro"/>
</dbReference>
<reference evidence="4" key="1">
    <citation type="submission" date="2011-05" db="EMBL/GenBank/DDBJ databases">
        <authorList>
            <person name="Richards S.R."/>
            <person name="Qu J."/>
            <person name="Jiang H."/>
            <person name="Jhangiani S.N."/>
            <person name="Agravi P."/>
            <person name="Goodspeed R."/>
            <person name="Gross S."/>
            <person name="Mandapat C."/>
            <person name="Jackson L."/>
            <person name="Mathew T."/>
            <person name="Pu L."/>
            <person name="Thornton R."/>
            <person name="Saada N."/>
            <person name="Wilczek-Boney K.B."/>
            <person name="Lee S."/>
            <person name="Kovar C."/>
            <person name="Wu Y."/>
            <person name="Scherer S.E."/>
            <person name="Worley K.C."/>
            <person name="Muzny D.M."/>
            <person name="Gibbs R."/>
        </authorList>
    </citation>
    <scope>NUCLEOTIDE SEQUENCE</scope>
    <source>
        <strain evidence="4">Brora</strain>
    </source>
</reference>
<evidence type="ECO:0000256" key="1">
    <source>
        <dbReference type="ARBA" id="ARBA00022729"/>
    </source>
</evidence>
<dbReference type="InterPro" id="IPR031424">
    <property type="entry name" value="QVR-like"/>
</dbReference>
<dbReference type="Pfam" id="PF17064">
    <property type="entry name" value="QVR"/>
    <property type="match status" value="1"/>
</dbReference>
<dbReference type="EMBL" id="JH431630">
    <property type="status" value="NOT_ANNOTATED_CDS"/>
    <property type="molecule type" value="Genomic_DNA"/>
</dbReference>
<keyword evidence="2" id="KW-0325">Glycoprotein</keyword>
<sequence>FVNIYYSSDNKPIHIGGTIRCYECTSFPGSGCGGDFRPEIVDLVDCDILHNIYDSSDGIVIHRGCLQRHELELLNSDEMCASDPYNQDIVCRCDTDRCNDGVPQLQTLRFLGLLDPRFTMGVVSGGRSESLSGDIERSLLESGKNTNGGRCVKSRVDENKISVMKRRNPCTDDLVKGIQGTIFSFKQLDNDFMIETSLNFKL</sequence>
<dbReference type="EnsemblMetazoa" id="SMAR005663-RA">
    <property type="protein sequence ID" value="SMAR005663-PA"/>
    <property type="gene ID" value="SMAR005663"/>
</dbReference>
<evidence type="ECO:0000313" key="4">
    <source>
        <dbReference type="Proteomes" id="UP000014500"/>
    </source>
</evidence>